<comment type="caution">
    <text evidence="1">The sequence shown here is derived from an EMBL/GenBank/DDBJ whole genome shotgun (WGS) entry which is preliminary data.</text>
</comment>
<reference evidence="1" key="1">
    <citation type="submission" date="2018-11" db="EMBL/GenBank/DDBJ databases">
        <authorList>
            <person name="Alioto T."/>
            <person name="Alioto T."/>
        </authorList>
    </citation>
    <scope>NUCLEOTIDE SEQUENCE</scope>
</reference>
<evidence type="ECO:0000313" key="2">
    <source>
        <dbReference type="Proteomes" id="UP000596742"/>
    </source>
</evidence>
<keyword evidence="2" id="KW-1185">Reference proteome</keyword>
<evidence type="ECO:0000313" key="1">
    <source>
        <dbReference type="EMBL" id="VDI73769.1"/>
    </source>
</evidence>
<name>A0A8B6H4U0_MYTGA</name>
<protein>
    <submittedName>
        <fullName evidence="1">Uncharacterized protein</fullName>
    </submittedName>
</protein>
<proteinExistence type="predicted"/>
<dbReference type="Proteomes" id="UP000596742">
    <property type="component" value="Unassembled WGS sequence"/>
</dbReference>
<dbReference type="OrthoDB" id="10419567at2759"/>
<sequence>MDQCVCMHLENFVKHLENALSSVNQTLAQQLNKSCTVDDLARAISDQSAIFTQKYNDLSHRYDVLHTIFNITNTKLAEVEENMSNLDQLKGLNQLKPIDSIKKEVNSLHSKTGQLFSTSNARSQDFLALYNKTVMSEKKIADMGKNIKTVKEELNHTSSSITANVSEQVQNIERRQNITTLDIQERISKNSTQGTDIIRNPESK</sequence>
<dbReference type="EMBL" id="UYJE01009465">
    <property type="protein sequence ID" value="VDI73769.1"/>
    <property type="molecule type" value="Genomic_DNA"/>
</dbReference>
<dbReference type="AlphaFoldDB" id="A0A8B6H4U0"/>
<accession>A0A8B6H4U0</accession>
<gene>
    <name evidence="1" type="ORF">MGAL_10B021905</name>
</gene>
<organism evidence="1 2">
    <name type="scientific">Mytilus galloprovincialis</name>
    <name type="common">Mediterranean mussel</name>
    <dbReference type="NCBI Taxonomy" id="29158"/>
    <lineage>
        <taxon>Eukaryota</taxon>
        <taxon>Metazoa</taxon>
        <taxon>Spiralia</taxon>
        <taxon>Lophotrochozoa</taxon>
        <taxon>Mollusca</taxon>
        <taxon>Bivalvia</taxon>
        <taxon>Autobranchia</taxon>
        <taxon>Pteriomorphia</taxon>
        <taxon>Mytilida</taxon>
        <taxon>Mytiloidea</taxon>
        <taxon>Mytilidae</taxon>
        <taxon>Mytilinae</taxon>
        <taxon>Mytilus</taxon>
    </lineage>
</organism>